<feature type="chain" id="PRO_5008628089" description="WSC domain-containing protein" evidence="3">
    <location>
        <begin position="22"/>
        <end position="1768"/>
    </location>
</feature>
<dbReference type="STRING" id="1296096.A0A1B9HSW3"/>
<keyword evidence="7" id="KW-1185">Reference proteome</keyword>
<dbReference type="PANTHER" id="PTHR45964">
    <property type="entry name" value="WSCD FAMILY MEMBER CG9164"/>
    <property type="match status" value="1"/>
</dbReference>
<dbReference type="Gene3D" id="2.60.40.10">
    <property type="entry name" value="Immunoglobulins"/>
    <property type="match status" value="1"/>
</dbReference>
<dbReference type="Pfam" id="PF01822">
    <property type="entry name" value="WSC"/>
    <property type="match status" value="6"/>
</dbReference>
<evidence type="ECO:0000259" key="4">
    <source>
        <dbReference type="PROSITE" id="PS51212"/>
    </source>
</evidence>
<dbReference type="EMBL" id="KI894017">
    <property type="protein sequence ID" value="OCF46359.1"/>
    <property type="molecule type" value="Genomic_DNA"/>
</dbReference>
<evidence type="ECO:0000256" key="3">
    <source>
        <dbReference type="SAM" id="SignalP"/>
    </source>
</evidence>
<gene>
    <name evidence="5" type="ORF">I206_07592</name>
    <name evidence="6" type="ORF">I206_102224</name>
</gene>
<feature type="region of interest" description="Disordered" evidence="2">
    <location>
        <begin position="1465"/>
        <end position="1492"/>
    </location>
</feature>
<feature type="signal peptide" evidence="3">
    <location>
        <begin position="1"/>
        <end position="21"/>
    </location>
</feature>
<keyword evidence="3" id="KW-0732">Signal</keyword>
<dbReference type="InterPro" id="IPR013783">
    <property type="entry name" value="Ig-like_fold"/>
</dbReference>
<dbReference type="InterPro" id="IPR002889">
    <property type="entry name" value="WSC_carb-bd"/>
</dbReference>
<dbReference type="InterPro" id="IPR051589">
    <property type="entry name" value="Sialate-O-sulfotransferase"/>
</dbReference>
<feature type="domain" description="WSC" evidence="4">
    <location>
        <begin position="918"/>
        <end position="1012"/>
    </location>
</feature>
<name>A0A1B9HSW3_9TREE</name>
<dbReference type="SUPFAM" id="SSF50998">
    <property type="entry name" value="Quinoprotein alcohol dehydrogenase-like"/>
    <property type="match status" value="1"/>
</dbReference>
<dbReference type="PROSITE" id="PS51212">
    <property type="entry name" value="WSC"/>
    <property type="match status" value="6"/>
</dbReference>
<dbReference type="RefSeq" id="XP_019007578.1">
    <property type="nucleotide sequence ID" value="XM_019159284.1"/>
</dbReference>
<evidence type="ECO:0000256" key="1">
    <source>
        <dbReference type="ARBA" id="ARBA00022737"/>
    </source>
</evidence>
<reference evidence="6" key="2">
    <citation type="submission" date="2013-07" db="EMBL/GenBank/DDBJ databases">
        <authorList>
            <consortium name="The Broad Institute Genome Sequencing Platform"/>
            <person name="Cuomo C."/>
            <person name="Litvintseva A."/>
            <person name="Chen Y."/>
            <person name="Heitman J."/>
            <person name="Sun S."/>
            <person name="Springer D."/>
            <person name="Dromer F."/>
            <person name="Young S.K."/>
            <person name="Zeng Q."/>
            <person name="Gargeya S."/>
            <person name="Fitzgerald M."/>
            <person name="Abouelleil A."/>
            <person name="Alvarado L."/>
            <person name="Berlin A.M."/>
            <person name="Chapman S.B."/>
            <person name="Dewar J."/>
            <person name="Goldberg J."/>
            <person name="Griggs A."/>
            <person name="Gujja S."/>
            <person name="Hansen M."/>
            <person name="Howarth C."/>
            <person name="Imamovic A."/>
            <person name="Larimer J."/>
            <person name="McCowan C."/>
            <person name="Murphy C."/>
            <person name="Pearson M."/>
            <person name="Priest M."/>
            <person name="Roberts A."/>
            <person name="Saif S."/>
            <person name="Shea T."/>
            <person name="Sykes S."/>
            <person name="Wortman J."/>
            <person name="Nusbaum C."/>
            <person name="Birren B."/>
        </authorList>
    </citation>
    <scope>NUCLEOTIDE SEQUENCE</scope>
    <source>
        <strain evidence="6">CBS 10737</strain>
    </source>
</reference>
<evidence type="ECO:0000313" key="5">
    <source>
        <dbReference type="EMBL" id="OCF46359.1"/>
    </source>
</evidence>
<sequence length="1768" mass="182668">MLSFTLYTLVQFLSFFSVVTALGATDTITWGGDVSRTGYQNNHNMDPAVVGSSQFGQIFKTQLPGNYRGVAEQTFASPLVYTTNSDGIQYVYLATQQNNIYKLNAKTGVIVASRNLHIPFLTSDLDGCVDINPHIGSTATGVIDPDTETWYLTTKTYIDQNDNGPKGRPNGRYYIHAINVNDLSERPNFPVNLEGTVARNNPVRSFNGGIHHQRPALLQQGQYIYAGFASHCVQYNFTGWIMGWDKDSGSIVERYATEGAGVPNTTPGGGVWMSGGGLASDGKGSMFFATGNGYASQLNGIPVNGRQVPTSLEEAAVHMTINSDGTLTPVDFFMPWEKVQLDGADKDLGTSPLELLPSQFSCGSVKRIGVVTGKSGKTYWIDLDNMGGYQNGANKLDAVLQVYQNENSVYAGAGVYPLEGGYIYINVIQYPSHVFKFSCDNGVPSFTKVADTPEKNAYILGSGHGTVTSLNDQVGTGLVWNSDVENANLRIYNAVPVNGQLTLINSFVIPGTTKFNRPVFGDARVYMTTTLGYFYGYGSPVNLPLNCTNPVDFGTVNINGTSGYQTISCTANVATTVTGMSISGNKNFVLGNGTFPANVAAGQTFSFQAAFTPGQVGPLSSDALINTTQAINGYSTNTPVRLKGTSQSASAILAVAPNTVSFDGVITGQETGGVSQSLILLNQGNANLTITAIQCSPTSETGPFTTVQVANSTAVCGAFTFTRIPSAIAGNSQATVNIAFNPTVSGNYAQFFNIVSTGGTKVVDVLGVSGDYPTALLEFQNPNGTAWIKYDNNTAFSFGDVTEGTTRNLQLRLTNAGTNSSARLSVTVSKPPFGVGGLIGAVNQVDLAEGTTLGPGESATATLFCAAPKSQIDVDAYSGTAQWTMNLGDPLFGKQHIQFTCNAVSEQSLPQFANGTSKYSYQGCFKEWNPDRQLKINIYQSDDNTNLKCTKACADAGYAYAGTEYLRECWCGPSPPVLQVDDSNCNYACGGDINQICGGNGNNTNPGSYISLFKDRTAVPYVAPAPPTTNNGTNGFTSLGCYTEATVGRALSVAKGLGNYNSVANCTAACKGYAYAGVEYGSECYCGNTIAAGSVPTTLSSCNMLCAGNASEYCGAGSKLNMYAIQVSATSTSASVSASASASGSVSATSSSASATPTGPVQPATVGSYSFVDCHSEATTGRALASKTLASDSMTLELCASTCAGYTYFGVEYARECYCGNTFQAGSATVTDGRCSMVCMGNSLEYCGGSNGLSVYTFNNTVISSSAPVSSSGASSVAISSSASSSVAVSSSTSTSSSASASATPTGPVQPAIVSNNWKFVDCHTEATQGRALADKTFASDNMTIEACASTCAGYTYFGVEYARECYCGNTFQTGSTTTLDGRCNMVCMGNKLQYCGGSNGLSVYTFFATTSASASASVSSSAASSSAASSSASSSMASSSSAASSSASSSALISSSAVSSITSSSASSSTSASSSVTSSSAPASSSASSSSSTVLSSVSSSAAASSSSSKAPVSSSVSSSISSASASSSASSVAISSSASSAAASSSIAPSSTSSSASIVPSASASATPWQYLGCANETNPRALSLASTTSDSMTIQSCQAYCLSKNLPLAGLEYGRECYCGTALQSYSTLGFTGCNMPCAGSSSDICGGSSRLSVFNYTSYVPPQLISTVGTYKLQGCYSEATSGRALPSYSFTNSTGMTAEWCVSGCQAKNYSYAGIEYGSECWCANTLSSTSTKQADSACNMLCPGNQREYCGAGSRLALYKST</sequence>
<feature type="domain" description="WSC" evidence="4">
    <location>
        <begin position="1570"/>
        <end position="1661"/>
    </location>
</feature>
<evidence type="ECO:0000313" key="7">
    <source>
        <dbReference type="Proteomes" id="UP000094020"/>
    </source>
</evidence>
<evidence type="ECO:0000313" key="6">
    <source>
        <dbReference type="EMBL" id="WWC68300.1"/>
    </source>
</evidence>
<feature type="domain" description="WSC" evidence="4">
    <location>
        <begin position="1674"/>
        <end position="1768"/>
    </location>
</feature>
<dbReference type="InterPro" id="IPR011047">
    <property type="entry name" value="Quinoprotein_ADH-like_sf"/>
</dbReference>
<dbReference type="EMBL" id="CP144521">
    <property type="protein sequence ID" value="WWC68300.1"/>
    <property type="molecule type" value="Genomic_DNA"/>
</dbReference>
<protein>
    <recommendedName>
        <fullName evidence="4">WSC domain-containing protein</fullName>
    </recommendedName>
</protein>
<reference evidence="6" key="4">
    <citation type="submission" date="2024-02" db="EMBL/GenBank/DDBJ databases">
        <title>Comparative genomics of Cryptococcus and Kwoniella reveals pathogenesis evolution and contrasting modes of karyotype evolution via chromosome fusion or intercentromeric recombination.</title>
        <authorList>
            <person name="Coelho M.A."/>
            <person name="David-Palma M."/>
            <person name="Shea T."/>
            <person name="Bowers K."/>
            <person name="McGinley-Smith S."/>
            <person name="Mohammad A.W."/>
            <person name="Gnirke A."/>
            <person name="Yurkov A.M."/>
            <person name="Nowrousian M."/>
            <person name="Sun S."/>
            <person name="Cuomo C.A."/>
            <person name="Heitman J."/>
        </authorList>
    </citation>
    <scope>NUCLEOTIDE SEQUENCE</scope>
    <source>
        <strain evidence="6">CBS 10737</strain>
    </source>
</reference>
<dbReference type="OrthoDB" id="5985073at2759"/>
<organism evidence="5">
    <name type="scientific">Kwoniella pini CBS 10737</name>
    <dbReference type="NCBI Taxonomy" id="1296096"/>
    <lineage>
        <taxon>Eukaryota</taxon>
        <taxon>Fungi</taxon>
        <taxon>Dikarya</taxon>
        <taxon>Basidiomycota</taxon>
        <taxon>Agaricomycotina</taxon>
        <taxon>Tremellomycetes</taxon>
        <taxon>Tremellales</taxon>
        <taxon>Cryptococcaceae</taxon>
        <taxon>Kwoniella</taxon>
    </lineage>
</organism>
<dbReference type="PANTHER" id="PTHR45964:SF5">
    <property type="entry name" value="WSCD FAMILY MEMBER CG9164"/>
    <property type="match status" value="1"/>
</dbReference>
<reference evidence="5" key="1">
    <citation type="submission" date="2013-07" db="EMBL/GenBank/DDBJ databases">
        <title>The Genome Sequence of Cryptococcus pinus CBS10737.</title>
        <authorList>
            <consortium name="The Broad Institute Genome Sequencing Platform"/>
            <person name="Cuomo C."/>
            <person name="Litvintseva A."/>
            <person name="Chen Y."/>
            <person name="Heitman J."/>
            <person name="Sun S."/>
            <person name="Springer D."/>
            <person name="Dromer F."/>
            <person name="Young S.K."/>
            <person name="Zeng Q."/>
            <person name="Gargeya S."/>
            <person name="Fitzgerald M."/>
            <person name="Abouelleil A."/>
            <person name="Alvarado L."/>
            <person name="Berlin A.M."/>
            <person name="Chapman S.B."/>
            <person name="Dewar J."/>
            <person name="Goldberg J."/>
            <person name="Griggs A."/>
            <person name="Gujja S."/>
            <person name="Hansen M."/>
            <person name="Howarth C."/>
            <person name="Imamovic A."/>
            <person name="Larimer J."/>
            <person name="McCowan C."/>
            <person name="Murphy C."/>
            <person name="Pearson M."/>
            <person name="Priest M."/>
            <person name="Roberts A."/>
            <person name="Saif S."/>
            <person name="Shea T."/>
            <person name="Sykes S."/>
            <person name="Wortman J."/>
            <person name="Nusbaum C."/>
            <person name="Birren B."/>
        </authorList>
    </citation>
    <scope>NUCLEOTIDE SEQUENCE [LARGE SCALE GENOMIC DNA]</scope>
    <source>
        <strain evidence="5">CBS 10737</strain>
    </source>
</reference>
<keyword evidence="1" id="KW-0677">Repeat</keyword>
<proteinExistence type="predicted"/>
<accession>A0A1B9HSW3</accession>
<dbReference type="Proteomes" id="UP000094020">
    <property type="component" value="Chromosome 3"/>
</dbReference>
<reference evidence="5" key="3">
    <citation type="submission" date="2016-07" db="EMBL/GenBank/DDBJ databases">
        <title>Evolution of pathogenesis and genome organization in the Tremellales.</title>
        <authorList>
            <person name="Cuomo C."/>
            <person name="Litvintseva A."/>
            <person name="Heitman J."/>
            <person name="Chen Y."/>
            <person name="Sun S."/>
            <person name="Springer D."/>
            <person name="Dromer F."/>
            <person name="Young S."/>
            <person name="Zeng Q."/>
            <person name="Chapman S."/>
            <person name="Gujja S."/>
            <person name="Saif S."/>
            <person name="Birren B."/>
        </authorList>
    </citation>
    <scope>NUCLEOTIDE SEQUENCE</scope>
    <source>
        <strain evidence="5">CBS 10737</strain>
    </source>
</reference>
<evidence type="ECO:0000256" key="2">
    <source>
        <dbReference type="SAM" id="MobiDB-lite"/>
    </source>
</evidence>
<dbReference type="SMART" id="SM00321">
    <property type="entry name" value="WSC"/>
    <property type="match status" value="6"/>
</dbReference>
<feature type="domain" description="WSC" evidence="4">
    <location>
        <begin position="1168"/>
        <end position="1259"/>
    </location>
</feature>
<dbReference type="GeneID" id="30175961"/>
<feature type="domain" description="WSC" evidence="4">
    <location>
        <begin position="1317"/>
        <end position="1408"/>
    </location>
</feature>
<dbReference type="KEGG" id="kpin:30175961"/>
<feature type="domain" description="WSC" evidence="4">
    <location>
        <begin position="1035"/>
        <end position="1126"/>
    </location>
</feature>